<dbReference type="Proteomes" id="UP001107558">
    <property type="component" value="Chromosome 3"/>
</dbReference>
<dbReference type="PANTHER" id="PTHR13264">
    <property type="entry name" value="GCIP-INTERACTING PROTEIN P29"/>
    <property type="match status" value="1"/>
</dbReference>
<organism evidence="10 11">
    <name type="scientific">Polypedilum vanderplanki</name>
    <name type="common">Sleeping chironomid midge</name>
    <dbReference type="NCBI Taxonomy" id="319348"/>
    <lineage>
        <taxon>Eukaryota</taxon>
        <taxon>Metazoa</taxon>
        <taxon>Ecdysozoa</taxon>
        <taxon>Arthropoda</taxon>
        <taxon>Hexapoda</taxon>
        <taxon>Insecta</taxon>
        <taxon>Pterygota</taxon>
        <taxon>Neoptera</taxon>
        <taxon>Endopterygota</taxon>
        <taxon>Diptera</taxon>
        <taxon>Nematocera</taxon>
        <taxon>Chironomoidea</taxon>
        <taxon>Chironomidae</taxon>
        <taxon>Chironominae</taxon>
        <taxon>Polypedilum</taxon>
        <taxon>Polypedilum</taxon>
    </lineage>
</organism>
<keyword evidence="3 7" id="KW-0507">mRNA processing</keyword>
<keyword evidence="8" id="KW-0175">Coiled coil</keyword>
<dbReference type="GO" id="GO:0071013">
    <property type="term" value="C:catalytic step 2 spliceosome"/>
    <property type="evidence" value="ECO:0007669"/>
    <property type="project" value="TreeGrafter"/>
</dbReference>
<evidence type="ECO:0000313" key="10">
    <source>
        <dbReference type="EMBL" id="KAG5673754.1"/>
    </source>
</evidence>
<evidence type="ECO:0000256" key="4">
    <source>
        <dbReference type="ARBA" id="ARBA00022728"/>
    </source>
</evidence>
<protein>
    <recommendedName>
        <fullName evidence="7">Pre-mRNA-splicing factor SYF2</fullName>
    </recommendedName>
</protein>
<feature type="compositionally biased region" description="Basic and acidic residues" evidence="9">
    <location>
        <begin position="21"/>
        <end position="38"/>
    </location>
</feature>
<evidence type="ECO:0000256" key="5">
    <source>
        <dbReference type="ARBA" id="ARBA00023187"/>
    </source>
</evidence>
<dbReference type="GO" id="GO:0000974">
    <property type="term" value="C:Prp19 complex"/>
    <property type="evidence" value="ECO:0007669"/>
    <property type="project" value="TreeGrafter"/>
</dbReference>
<sequence length="222" mass="26508">MADVKAKMAERMAKLKSLHQARNEARNQNHNEVKKEVERNSLPKNWEIRQQKAEWLIKDKAKREAVEEKGIDYERVKLLNVSALEQDRLEKLKKKRKVGDQGFADYETQTARQYQRLIKAMPPKDLRKYNEQKQEYGEDYYSANPILEGKAKDSKEAIQRMVDDLDEQAEKRKNFSRRRMHNDEADIDYINEKNARLNKKLDRYYGEYTKEIRENLERGTAI</sequence>
<evidence type="ECO:0000256" key="1">
    <source>
        <dbReference type="ARBA" id="ARBA00004123"/>
    </source>
</evidence>
<dbReference type="Pfam" id="PF08231">
    <property type="entry name" value="SYF2"/>
    <property type="match status" value="1"/>
</dbReference>
<comment type="function">
    <text evidence="7">Involved in pre-mRNA splicing.</text>
</comment>
<dbReference type="EMBL" id="JADBJN010000003">
    <property type="protein sequence ID" value="KAG5673754.1"/>
    <property type="molecule type" value="Genomic_DNA"/>
</dbReference>
<dbReference type="GO" id="GO:0000398">
    <property type="term" value="P:mRNA splicing, via spliceosome"/>
    <property type="evidence" value="ECO:0007669"/>
    <property type="project" value="UniProtKB-UniRule"/>
</dbReference>
<feature type="region of interest" description="Disordered" evidence="9">
    <location>
        <begin position="18"/>
        <end position="38"/>
    </location>
</feature>
<dbReference type="GO" id="GO:0071014">
    <property type="term" value="C:post-mRNA release spliceosomal complex"/>
    <property type="evidence" value="ECO:0007669"/>
    <property type="project" value="TreeGrafter"/>
</dbReference>
<reference evidence="10" key="1">
    <citation type="submission" date="2021-03" db="EMBL/GenBank/DDBJ databases">
        <title>Chromosome level genome of the anhydrobiotic midge Polypedilum vanderplanki.</title>
        <authorList>
            <person name="Yoshida Y."/>
            <person name="Kikawada T."/>
            <person name="Gusev O."/>
        </authorList>
    </citation>
    <scope>NUCLEOTIDE SEQUENCE</scope>
    <source>
        <strain evidence="10">NIAS01</strain>
        <tissue evidence="10">Whole body or cell culture</tissue>
    </source>
</reference>
<keyword evidence="4 7" id="KW-0747">Spliceosome</keyword>
<gene>
    <name evidence="10" type="ORF">PVAND_003774</name>
</gene>
<name>A0A9J6BVK7_POLVA</name>
<feature type="coiled-coil region" evidence="8">
    <location>
        <begin position="151"/>
        <end position="178"/>
    </location>
</feature>
<comment type="caution">
    <text evidence="10">The sequence shown here is derived from an EMBL/GenBank/DDBJ whole genome shotgun (WGS) entry which is preliminary data.</text>
</comment>
<evidence type="ECO:0000256" key="9">
    <source>
        <dbReference type="SAM" id="MobiDB-lite"/>
    </source>
</evidence>
<evidence type="ECO:0000313" key="11">
    <source>
        <dbReference type="Proteomes" id="UP001107558"/>
    </source>
</evidence>
<dbReference type="AlphaFoldDB" id="A0A9J6BVK7"/>
<keyword evidence="11" id="KW-1185">Reference proteome</keyword>
<dbReference type="InterPro" id="IPR013260">
    <property type="entry name" value="mRNA_splic_SYF2"/>
</dbReference>
<keyword evidence="5 7" id="KW-0508">mRNA splicing</keyword>
<evidence type="ECO:0000256" key="2">
    <source>
        <dbReference type="ARBA" id="ARBA00010028"/>
    </source>
</evidence>
<proteinExistence type="inferred from homology"/>
<evidence type="ECO:0000256" key="3">
    <source>
        <dbReference type="ARBA" id="ARBA00022664"/>
    </source>
</evidence>
<accession>A0A9J6BVK7</accession>
<comment type="subcellular location">
    <subcellularLocation>
        <location evidence="1 7">Nucleus</location>
    </subcellularLocation>
</comment>
<comment type="similarity">
    <text evidence="2 7">Belongs to the SYF2 family.</text>
</comment>
<evidence type="ECO:0000256" key="6">
    <source>
        <dbReference type="ARBA" id="ARBA00023242"/>
    </source>
</evidence>
<keyword evidence="6 7" id="KW-0539">Nucleus</keyword>
<evidence type="ECO:0000256" key="8">
    <source>
        <dbReference type="SAM" id="Coils"/>
    </source>
</evidence>
<dbReference type="PANTHER" id="PTHR13264:SF5">
    <property type="entry name" value="PRE-MRNA-SPLICING FACTOR SYF2"/>
    <property type="match status" value="1"/>
</dbReference>
<evidence type="ECO:0000256" key="7">
    <source>
        <dbReference type="RuleBase" id="RU367148"/>
    </source>
</evidence>
<comment type="subunit">
    <text evidence="7">May be part of a spliceosome complex.</text>
</comment>
<dbReference type="OrthoDB" id="199717at2759"/>